<evidence type="ECO:0000313" key="2">
    <source>
        <dbReference type="Proteomes" id="UP000447355"/>
    </source>
</evidence>
<evidence type="ECO:0008006" key="3">
    <source>
        <dbReference type="Google" id="ProtNLM"/>
    </source>
</evidence>
<evidence type="ECO:0000313" key="1">
    <source>
        <dbReference type="EMBL" id="MYM96941.1"/>
    </source>
</evidence>
<accession>A0A845GSE3</accession>
<dbReference type="Proteomes" id="UP000447355">
    <property type="component" value="Unassembled WGS sequence"/>
</dbReference>
<reference evidence="1" key="1">
    <citation type="submission" date="2019-12" db="EMBL/GenBank/DDBJ databases">
        <title>Novel species isolated from a subtropical stream in China.</title>
        <authorList>
            <person name="Lu H."/>
        </authorList>
    </citation>
    <scope>NUCLEOTIDE SEQUENCE [LARGE SCALE GENOMIC DNA]</scope>
    <source>
        <strain evidence="1">FT81W</strain>
    </source>
</reference>
<dbReference type="RefSeq" id="WP_161085920.1">
    <property type="nucleotide sequence ID" value="NZ_WWCX01000058.1"/>
</dbReference>
<gene>
    <name evidence="1" type="ORF">GTP90_24100</name>
</gene>
<dbReference type="AlphaFoldDB" id="A0A845GSE3"/>
<organism evidence="1 2">
    <name type="scientific">Duganella vulcania</name>
    <dbReference type="NCBI Taxonomy" id="2692166"/>
    <lineage>
        <taxon>Bacteria</taxon>
        <taxon>Pseudomonadati</taxon>
        <taxon>Pseudomonadota</taxon>
        <taxon>Betaproteobacteria</taxon>
        <taxon>Burkholderiales</taxon>
        <taxon>Oxalobacteraceae</taxon>
        <taxon>Telluria group</taxon>
        <taxon>Duganella</taxon>
    </lineage>
</organism>
<proteinExistence type="predicted"/>
<comment type="caution">
    <text evidence="1">The sequence shown here is derived from an EMBL/GenBank/DDBJ whole genome shotgun (WGS) entry which is preliminary data.</text>
</comment>
<sequence>MFTDTDNGGERAAAIYSPFGTAKQNGVATKAWLHPLLTYTADHSVNWVDDFLP</sequence>
<name>A0A845GSE3_9BURK</name>
<protein>
    <recommendedName>
        <fullName evidence="3">Transposase</fullName>
    </recommendedName>
</protein>
<dbReference type="EMBL" id="WWCX01000058">
    <property type="protein sequence ID" value="MYM96941.1"/>
    <property type="molecule type" value="Genomic_DNA"/>
</dbReference>